<keyword evidence="1" id="KW-0812">Transmembrane</keyword>
<feature type="transmembrane region" description="Helical" evidence="1">
    <location>
        <begin position="35"/>
        <end position="56"/>
    </location>
</feature>
<gene>
    <name evidence="2" type="ORF">VIS_S3CLB100007</name>
</gene>
<dbReference type="EMBL" id="FO117620">
    <property type="protein sequence ID" value="CCG00892.1"/>
    <property type="molecule type" value="Genomic_DNA"/>
</dbReference>
<reference evidence="2" key="2">
    <citation type="submission" date="2012-02" db="EMBL/GenBank/DDBJ databases">
        <authorList>
            <person name="Genoscope - CEA"/>
        </authorList>
    </citation>
    <scope>NUCLEOTIDE SEQUENCE</scope>
</reference>
<evidence type="ECO:0000256" key="1">
    <source>
        <dbReference type="SAM" id="Phobius"/>
    </source>
</evidence>
<proteinExistence type="predicted"/>
<dbReference type="AlphaFoldDB" id="H6RIE6"/>
<sequence>MKKIGDRISFEDSKFKTTVVIIPERNHFVNMLMGAWLGMWYCIGAVVIWSLFHLVLLEQERIILYIFYFFGVIMLLGFQNHIYGFYLGKSYLN</sequence>
<feature type="transmembrane region" description="Helical" evidence="1">
    <location>
        <begin position="62"/>
        <end position="86"/>
    </location>
</feature>
<protein>
    <submittedName>
        <fullName evidence="2">Uncharacterized protein</fullName>
    </submittedName>
</protein>
<keyword evidence="1" id="KW-1133">Transmembrane helix</keyword>
<name>H6RIE6_9BACT</name>
<accession>H6RIE6</accession>
<evidence type="ECO:0000313" key="2">
    <source>
        <dbReference type="EMBL" id="CCG00892.1"/>
    </source>
</evidence>
<reference evidence="2" key="1">
    <citation type="journal article" date="2012" name="Environ. Microbiol.">
        <title>Genomic content of uncultured Bacteroidetes from contrasting oceanic provinces in the North Atlantic Ocean.</title>
        <authorList>
            <person name="Gomez-Pereira P.R."/>
            <person name="Schuler M."/>
            <person name="Fuchs B.M."/>
            <person name="Bennke C."/>
            <person name="Teeling H."/>
            <person name="Waldmann J."/>
            <person name="Richter M."/>
            <person name="Barbe V."/>
            <person name="Bataille E."/>
            <person name="Glockner F.O."/>
            <person name="Amann R."/>
        </authorList>
    </citation>
    <scope>NUCLEOTIDE SEQUENCE</scope>
</reference>
<organism evidence="2">
    <name type="scientific">uncultured Flavobacteriia bacterium</name>
    <dbReference type="NCBI Taxonomy" id="212695"/>
    <lineage>
        <taxon>Bacteria</taxon>
        <taxon>Pseudomonadati</taxon>
        <taxon>Bacteroidota</taxon>
        <taxon>Flavobacteriia</taxon>
        <taxon>environmental samples</taxon>
    </lineage>
</organism>
<keyword evidence="1" id="KW-0472">Membrane</keyword>